<dbReference type="AlphaFoldDB" id="A0A9D5D8M6"/>
<evidence type="ECO:0000313" key="2">
    <source>
        <dbReference type="EMBL" id="KAJ0987223.1"/>
    </source>
</evidence>
<organism evidence="2 3">
    <name type="scientific">Dioscorea zingiberensis</name>
    <dbReference type="NCBI Taxonomy" id="325984"/>
    <lineage>
        <taxon>Eukaryota</taxon>
        <taxon>Viridiplantae</taxon>
        <taxon>Streptophyta</taxon>
        <taxon>Embryophyta</taxon>
        <taxon>Tracheophyta</taxon>
        <taxon>Spermatophyta</taxon>
        <taxon>Magnoliopsida</taxon>
        <taxon>Liliopsida</taxon>
        <taxon>Dioscoreales</taxon>
        <taxon>Dioscoreaceae</taxon>
        <taxon>Dioscorea</taxon>
    </lineage>
</organism>
<proteinExistence type="predicted"/>
<evidence type="ECO:0000256" key="1">
    <source>
        <dbReference type="SAM" id="Phobius"/>
    </source>
</evidence>
<reference evidence="2" key="1">
    <citation type="submission" date="2021-03" db="EMBL/GenBank/DDBJ databases">
        <authorList>
            <person name="Li Z."/>
            <person name="Yang C."/>
        </authorList>
    </citation>
    <scope>NUCLEOTIDE SEQUENCE</scope>
    <source>
        <strain evidence="2">Dzin_1.0</strain>
        <tissue evidence="2">Leaf</tissue>
    </source>
</reference>
<accession>A0A9D5D8M6</accession>
<keyword evidence="1" id="KW-0812">Transmembrane</keyword>
<comment type="caution">
    <text evidence="2">The sequence shown here is derived from an EMBL/GenBank/DDBJ whole genome shotgun (WGS) entry which is preliminary data.</text>
</comment>
<keyword evidence="1" id="KW-0472">Membrane</keyword>
<evidence type="ECO:0000313" key="3">
    <source>
        <dbReference type="Proteomes" id="UP001085076"/>
    </source>
</evidence>
<gene>
    <name evidence="2" type="ORF">J5N97_005579</name>
</gene>
<sequence>MILWLAYLEVGGTFFLFSVVSALSVVFVYKMLTLKDWFYRTRVAECLEEKCGLAKVQHAIALVLPFLQVLSLQLGSM</sequence>
<keyword evidence="1" id="KW-1133">Transmembrane helix</keyword>
<dbReference type="EMBL" id="JAGGNH010000001">
    <property type="protein sequence ID" value="KAJ0987223.1"/>
    <property type="molecule type" value="Genomic_DNA"/>
</dbReference>
<protein>
    <submittedName>
        <fullName evidence="2">Uncharacterized protein</fullName>
    </submittedName>
</protein>
<reference evidence="2" key="2">
    <citation type="journal article" date="2022" name="Hortic Res">
        <title>The genome of Dioscorea zingiberensis sheds light on the biosynthesis, origin and evolution of the medicinally important diosgenin saponins.</title>
        <authorList>
            <person name="Li Y."/>
            <person name="Tan C."/>
            <person name="Li Z."/>
            <person name="Guo J."/>
            <person name="Li S."/>
            <person name="Chen X."/>
            <person name="Wang C."/>
            <person name="Dai X."/>
            <person name="Yang H."/>
            <person name="Song W."/>
            <person name="Hou L."/>
            <person name="Xu J."/>
            <person name="Tong Z."/>
            <person name="Xu A."/>
            <person name="Yuan X."/>
            <person name="Wang W."/>
            <person name="Yang Q."/>
            <person name="Chen L."/>
            <person name="Sun Z."/>
            <person name="Wang K."/>
            <person name="Pan B."/>
            <person name="Chen J."/>
            <person name="Bao Y."/>
            <person name="Liu F."/>
            <person name="Qi X."/>
            <person name="Gang D.R."/>
            <person name="Wen J."/>
            <person name="Li J."/>
        </authorList>
    </citation>
    <scope>NUCLEOTIDE SEQUENCE</scope>
    <source>
        <strain evidence="2">Dzin_1.0</strain>
    </source>
</reference>
<name>A0A9D5D8M6_9LILI</name>
<dbReference type="Proteomes" id="UP001085076">
    <property type="component" value="Miscellaneous, Linkage group lg01"/>
</dbReference>
<feature type="transmembrane region" description="Helical" evidence="1">
    <location>
        <begin position="12"/>
        <end position="32"/>
    </location>
</feature>
<keyword evidence="3" id="KW-1185">Reference proteome</keyword>